<protein>
    <submittedName>
        <fullName evidence="1">Uncharacterized protein</fullName>
    </submittedName>
</protein>
<evidence type="ECO:0000313" key="1">
    <source>
        <dbReference type="EMBL" id="MBP0466211.1"/>
    </source>
</evidence>
<dbReference type="Proteomes" id="UP000680815">
    <property type="component" value="Unassembled WGS sequence"/>
</dbReference>
<organism evidence="1 2">
    <name type="scientific">Roseomonas nitratireducens</name>
    <dbReference type="NCBI Taxonomy" id="2820810"/>
    <lineage>
        <taxon>Bacteria</taxon>
        <taxon>Pseudomonadati</taxon>
        <taxon>Pseudomonadota</taxon>
        <taxon>Alphaproteobacteria</taxon>
        <taxon>Acetobacterales</taxon>
        <taxon>Roseomonadaceae</taxon>
        <taxon>Roseomonas</taxon>
    </lineage>
</organism>
<name>A0ABS4AZM6_9PROT</name>
<proteinExistence type="predicted"/>
<comment type="caution">
    <text evidence="1">The sequence shown here is derived from an EMBL/GenBank/DDBJ whole genome shotgun (WGS) entry which is preliminary data.</text>
</comment>
<accession>A0ABS4AZM6</accession>
<sequence length="153" mass="15991">MSGDPMATLRAALARQDLSPKARAFLQDVARRAPWGGMTARQAAAVRRIAEAEPAPDFAAINRAARARAEDVCRRLLPGGARHGKEWAAGDLSGAAGKSLRVRLEGDRAGAWIDNATGDKGGDFVSLAAAVARVPQADAARHLARMLGAEASQ</sequence>
<dbReference type="EMBL" id="JAGIYZ010000024">
    <property type="protein sequence ID" value="MBP0466211.1"/>
    <property type="molecule type" value="Genomic_DNA"/>
</dbReference>
<keyword evidence="2" id="KW-1185">Reference proteome</keyword>
<gene>
    <name evidence="1" type="ORF">J5Y09_19955</name>
</gene>
<reference evidence="1 2" key="1">
    <citation type="submission" date="2021-03" db="EMBL/GenBank/DDBJ databases">
        <authorList>
            <person name="So Y."/>
        </authorList>
    </citation>
    <scope>NUCLEOTIDE SEQUENCE [LARGE SCALE GENOMIC DNA]</scope>
    <source>
        <strain evidence="1 2">PWR1</strain>
    </source>
</reference>
<evidence type="ECO:0000313" key="2">
    <source>
        <dbReference type="Proteomes" id="UP000680815"/>
    </source>
</evidence>